<evidence type="ECO:0000256" key="1">
    <source>
        <dbReference type="ARBA" id="ARBA00004871"/>
    </source>
</evidence>
<dbReference type="PANTHER" id="PTHR21089">
    <property type="entry name" value="SHIKIMATE DEHYDROGENASE"/>
    <property type="match status" value="1"/>
</dbReference>
<name>A0ABW5LS19_9FLAO</name>
<keyword evidence="6" id="KW-1185">Reference proteome</keyword>
<dbReference type="RefSeq" id="WP_379664886.1">
    <property type="nucleotide sequence ID" value="NZ_JBHULH010000001.1"/>
</dbReference>
<dbReference type="CDD" id="cd01065">
    <property type="entry name" value="NAD_bind_Shikimate_DH"/>
    <property type="match status" value="1"/>
</dbReference>
<keyword evidence="3" id="KW-0028">Amino-acid biosynthesis</keyword>
<accession>A0ABW5LS19</accession>
<protein>
    <submittedName>
        <fullName evidence="5">Shikimate dehydrogenase family protein</fullName>
    </submittedName>
</protein>
<dbReference type="SUPFAM" id="SSF53223">
    <property type="entry name" value="Aminoacid dehydrogenase-like, N-terminal domain"/>
    <property type="match status" value="1"/>
</dbReference>
<dbReference type="SUPFAM" id="SSF51735">
    <property type="entry name" value="NAD(P)-binding Rossmann-fold domains"/>
    <property type="match status" value="1"/>
</dbReference>
<dbReference type="PANTHER" id="PTHR21089:SF1">
    <property type="entry name" value="BIFUNCTIONAL 3-DEHYDROQUINATE DEHYDRATASE_SHIKIMATE DEHYDROGENASE, CHLOROPLASTIC"/>
    <property type="match status" value="1"/>
</dbReference>
<evidence type="ECO:0000313" key="5">
    <source>
        <dbReference type="EMBL" id="MFD2566167.1"/>
    </source>
</evidence>
<comment type="caution">
    <text evidence="5">The sequence shown here is derived from an EMBL/GenBank/DDBJ whole genome shotgun (WGS) entry which is preliminary data.</text>
</comment>
<keyword evidence="3" id="KW-0057">Aromatic amino acid biosynthesis</keyword>
<comment type="pathway">
    <text evidence="1">Metabolic intermediate biosynthesis; chorismate biosynthesis; chorismate from D-erythrose 4-phosphate and phosphoenolpyruvate: step 4/7.</text>
</comment>
<proteinExistence type="predicted"/>
<keyword evidence="2" id="KW-0560">Oxidoreductase</keyword>
<dbReference type="Proteomes" id="UP001597508">
    <property type="component" value="Unassembled WGS sequence"/>
</dbReference>
<feature type="domain" description="Shikimate dehydrogenase substrate binding N-terminal" evidence="4">
    <location>
        <begin position="14"/>
        <end position="97"/>
    </location>
</feature>
<organism evidence="5 6">
    <name type="scientific">Pseudotenacibaculum haliotis</name>
    <dbReference type="NCBI Taxonomy" id="1862138"/>
    <lineage>
        <taxon>Bacteria</taxon>
        <taxon>Pseudomonadati</taxon>
        <taxon>Bacteroidota</taxon>
        <taxon>Flavobacteriia</taxon>
        <taxon>Flavobacteriales</taxon>
        <taxon>Flavobacteriaceae</taxon>
        <taxon>Pseudotenacibaculum</taxon>
    </lineage>
</organism>
<dbReference type="InterPro" id="IPR046346">
    <property type="entry name" value="Aminoacid_DH-like_N_sf"/>
</dbReference>
<evidence type="ECO:0000256" key="2">
    <source>
        <dbReference type="ARBA" id="ARBA00023002"/>
    </source>
</evidence>
<dbReference type="Gene3D" id="3.40.50.10860">
    <property type="entry name" value="Leucine Dehydrogenase, chain A, domain 1"/>
    <property type="match status" value="1"/>
</dbReference>
<reference evidence="6" key="1">
    <citation type="journal article" date="2019" name="Int. J. Syst. Evol. Microbiol.">
        <title>The Global Catalogue of Microorganisms (GCM) 10K type strain sequencing project: providing services to taxonomists for standard genome sequencing and annotation.</title>
        <authorList>
            <consortium name="The Broad Institute Genomics Platform"/>
            <consortium name="The Broad Institute Genome Sequencing Center for Infectious Disease"/>
            <person name="Wu L."/>
            <person name="Ma J."/>
        </authorList>
    </citation>
    <scope>NUCLEOTIDE SEQUENCE [LARGE SCALE GENOMIC DNA]</scope>
    <source>
        <strain evidence="6">KCTC 52127</strain>
    </source>
</reference>
<dbReference type="InterPro" id="IPR022893">
    <property type="entry name" value="Shikimate_DH_fam"/>
</dbReference>
<dbReference type="InterPro" id="IPR036291">
    <property type="entry name" value="NAD(P)-bd_dom_sf"/>
</dbReference>
<evidence type="ECO:0000313" key="6">
    <source>
        <dbReference type="Proteomes" id="UP001597508"/>
    </source>
</evidence>
<dbReference type="Gene3D" id="3.40.50.720">
    <property type="entry name" value="NAD(P)-binding Rossmann-like Domain"/>
    <property type="match status" value="1"/>
</dbReference>
<evidence type="ECO:0000259" key="4">
    <source>
        <dbReference type="Pfam" id="PF08501"/>
    </source>
</evidence>
<dbReference type="EMBL" id="JBHULH010000001">
    <property type="protein sequence ID" value="MFD2566167.1"/>
    <property type="molecule type" value="Genomic_DNA"/>
</dbReference>
<dbReference type="InterPro" id="IPR013708">
    <property type="entry name" value="Shikimate_DH-bd_N"/>
</dbReference>
<gene>
    <name evidence="5" type="ORF">ACFSRZ_02210</name>
</gene>
<dbReference type="Pfam" id="PF08501">
    <property type="entry name" value="Shikimate_dh_N"/>
    <property type="match status" value="1"/>
</dbReference>
<evidence type="ECO:0000256" key="3">
    <source>
        <dbReference type="ARBA" id="ARBA00023141"/>
    </source>
</evidence>
<sequence length="254" mass="29280">MEGQENREKQLFGLVGKNISYSFSKGYFAEKFKELNLSDHQYVNFDIERIEDFPKIIHEFKFCLRGLNVTIPYKQDVFLHLDKVHKVAKKIGAVNTIRITKKGNLKGYNTDVIGFQRSLEPLLKEHHTKALILGTGGASKAVAYALKQLGISYLKVSRHPKRKKEIAYKALTEQIIKEHTVIINCTPLGTYPKVERKPDIPYQFITDQHLLYDLIYNPDVTAFLKSGKERGAQIKNGLEMLELQAEESWKIWNK</sequence>